<comment type="function">
    <text evidence="1">Component of the ribosome, a large ribonucleoprotein complex responsible for the synthesis of proteins in the cell. The small ribosomal subunit (SSU) binds messenger RNAs (mRNAs) and translates the encoded message by selecting cognate aminoacyl-transfer RNA (tRNA) molecules. The large subunit (LSU) contains the ribosomal catalytic site termed the peptidyl transferase center (PTC), which catalyzes the formation of peptide bonds, thereby polymerizing the amino acids delivered by tRNAs into a polypeptide chain. The nascent polypeptides leave the ribosome through a tunnel in the LSU and interact with protein factors that function in enzymatic processing, targeting, and the membrane insertion of nascent chains at the exit of the ribosomal tunnel.</text>
</comment>
<comment type="cofactor">
    <cofactor evidence="6">
        <name>Zn(2+)</name>
        <dbReference type="ChEBI" id="CHEBI:29105"/>
    </cofactor>
    <text evidence="6">Binds 1 divalent metal cation per subunit.</text>
</comment>
<evidence type="ECO:0000256" key="2">
    <source>
        <dbReference type="ARBA" id="ARBA00006227"/>
    </source>
</evidence>
<name>A0A8H5M1J7_9AGAR</name>
<dbReference type="Gene3D" id="2.120.10.30">
    <property type="entry name" value="TolB, C-terminal domain"/>
    <property type="match status" value="1"/>
</dbReference>
<dbReference type="Gene3D" id="6.10.250.3250">
    <property type="match status" value="1"/>
</dbReference>
<evidence type="ECO:0000256" key="6">
    <source>
        <dbReference type="PIRSR" id="PIRSR605511-2"/>
    </source>
</evidence>
<protein>
    <recommendedName>
        <fullName evidence="7">SMP-30/Gluconolactonase/LRE-like region domain-containing protein</fullName>
    </recommendedName>
</protein>
<dbReference type="GO" id="GO:0046872">
    <property type="term" value="F:metal ion binding"/>
    <property type="evidence" value="ECO:0007669"/>
    <property type="project" value="UniProtKB-KW"/>
</dbReference>
<dbReference type="GO" id="GO:0006412">
    <property type="term" value="P:translation"/>
    <property type="evidence" value="ECO:0007669"/>
    <property type="project" value="InterPro"/>
</dbReference>
<evidence type="ECO:0000313" key="9">
    <source>
        <dbReference type="Proteomes" id="UP000565441"/>
    </source>
</evidence>
<keyword evidence="4" id="KW-0687">Ribonucleoprotein</keyword>
<dbReference type="InterPro" id="IPR036899">
    <property type="entry name" value="Ribosomal_uL13_sf"/>
</dbReference>
<dbReference type="GO" id="GO:0003735">
    <property type="term" value="F:structural constituent of ribosome"/>
    <property type="evidence" value="ECO:0007669"/>
    <property type="project" value="InterPro"/>
</dbReference>
<dbReference type="InterPro" id="IPR011042">
    <property type="entry name" value="6-blade_b-propeller_TolB-like"/>
</dbReference>
<feature type="binding site" evidence="6">
    <location>
        <position position="46"/>
    </location>
    <ligand>
        <name>a divalent metal cation</name>
        <dbReference type="ChEBI" id="CHEBI:60240"/>
    </ligand>
</feature>
<accession>A0A8H5M1J7</accession>
<dbReference type="GO" id="GO:0022625">
    <property type="term" value="C:cytosolic large ribosomal subunit"/>
    <property type="evidence" value="ECO:0007669"/>
    <property type="project" value="TreeGrafter"/>
</dbReference>
<dbReference type="NCBIfam" id="TIGR01077">
    <property type="entry name" value="L13_A_E"/>
    <property type="match status" value="1"/>
</dbReference>
<keyword evidence="3" id="KW-0689">Ribosomal protein</keyword>
<keyword evidence="9" id="KW-1185">Reference proteome</keyword>
<dbReference type="CDD" id="cd00392">
    <property type="entry name" value="Ribosomal_L13"/>
    <property type="match status" value="1"/>
</dbReference>
<dbReference type="HAMAP" id="MF_01366">
    <property type="entry name" value="Ribosomal_uL13"/>
    <property type="match status" value="1"/>
</dbReference>
<dbReference type="Proteomes" id="UP000565441">
    <property type="component" value="Unassembled WGS sequence"/>
</dbReference>
<dbReference type="EMBL" id="JAACJP010000023">
    <property type="protein sequence ID" value="KAF5377437.1"/>
    <property type="molecule type" value="Genomic_DNA"/>
</dbReference>
<comment type="similarity">
    <text evidence="2">Belongs to the universal ribosomal protein uL13 family.</text>
</comment>
<dbReference type="FunFam" id="3.90.1180.10:FF:000002">
    <property type="entry name" value="60S ribosomal protein L16"/>
    <property type="match status" value="1"/>
</dbReference>
<dbReference type="SUPFAM" id="SSF52161">
    <property type="entry name" value="Ribosomal protein L13"/>
    <property type="match status" value="1"/>
</dbReference>
<dbReference type="Pfam" id="PF00572">
    <property type="entry name" value="Ribosomal_L13"/>
    <property type="match status" value="1"/>
</dbReference>
<dbReference type="Pfam" id="PF08450">
    <property type="entry name" value="SGL"/>
    <property type="match status" value="1"/>
</dbReference>
<dbReference type="InterPro" id="IPR005822">
    <property type="entry name" value="Ribosomal_uL13"/>
</dbReference>
<evidence type="ECO:0000259" key="7">
    <source>
        <dbReference type="Pfam" id="PF08450"/>
    </source>
</evidence>
<evidence type="ECO:0000256" key="1">
    <source>
        <dbReference type="ARBA" id="ARBA00004021"/>
    </source>
</evidence>
<evidence type="ECO:0000256" key="5">
    <source>
        <dbReference type="PIRSR" id="PIRSR605511-1"/>
    </source>
</evidence>
<dbReference type="PANTHER" id="PTHR11545">
    <property type="entry name" value="RIBOSOMAL PROTEIN L13"/>
    <property type="match status" value="1"/>
</dbReference>
<evidence type="ECO:0000256" key="3">
    <source>
        <dbReference type="ARBA" id="ARBA00022980"/>
    </source>
</evidence>
<dbReference type="InterPro" id="IPR005511">
    <property type="entry name" value="SMP-30"/>
</dbReference>
<proteinExistence type="inferred from homology"/>
<dbReference type="GO" id="GO:0003729">
    <property type="term" value="F:mRNA binding"/>
    <property type="evidence" value="ECO:0007669"/>
    <property type="project" value="TreeGrafter"/>
</dbReference>
<dbReference type="PRINTS" id="PR01790">
    <property type="entry name" value="SMP30FAMILY"/>
</dbReference>
<sequence length="574" mass="64092">MSIPHIATHHGPNPEFLVPDCVSVNMAHTQIVADRPWFEIGCTLGEGPLYDPTTSTLHFVDISEKKVFHLNTQSLELHVEQFEAPVSCLALRKDIPGLACAAAEGFGLLEGNSTLKYISQPLPVNDIPHTRFNDGACDSKGRFFAGTIYSKERGVPGKLYKYDPNNDTCVVVDEGPFTAGLQRPRLEPRRKNIANSLVNKIYAYDYDDGELSNRRVFIDAMALGYPEDTFCDGLCIDDEGWGGSRIVRFTKDGAIDLEIIFPTALNITSCCFGGKFHSQIVVGRVLTSDQVQMMINYSLQLPIAEQSAGTRAGKSSIRIPVTSFLLICPGNTKVDDATSLAVREAFMVRTTHSIKHPPLPRNAYFKTRYLLDFKMATFSSTPIVIDGKGHLLGRLASIVSKQILSGQKIVVVRCEEINISGSFFRNKLRYHNFLNKRHIVNPKKSGPFHYRAPSKILYRAIRGMTPHKSPRGAAALERLKLFEGVPPPYDRKKRMVVPEALRVLRLKPGRKYCTVKRLSHEVGWGYKDVVDRLEEKRKIKAQAFHERKIASIKLRQKAVGDTASSFGQLTALGY</sequence>
<evidence type="ECO:0000313" key="8">
    <source>
        <dbReference type="EMBL" id="KAF5377437.1"/>
    </source>
</evidence>
<reference evidence="8 9" key="1">
    <citation type="journal article" date="2020" name="ISME J.">
        <title>Uncovering the hidden diversity of litter-decomposition mechanisms in mushroom-forming fungi.</title>
        <authorList>
            <person name="Floudas D."/>
            <person name="Bentzer J."/>
            <person name="Ahren D."/>
            <person name="Johansson T."/>
            <person name="Persson P."/>
            <person name="Tunlid A."/>
        </authorList>
    </citation>
    <scope>NUCLEOTIDE SEQUENCE [LARGE SCALE GENOMIC DNA]</scope>
    <source>
        <strain evidence="8 9">CBS 661.87</strain>
    </source>
</reference>
<keyword evidence="6" id="KW-0479">Metal-binding</keyword>
<feature type="domain" description="SMP-30/Gluconolactonase/LRE-like region" evidence="7">
    <location>
        <begin position="44"/>
        <end position="278"/>
    </location>
</feature>
<dbReference type="SUPFAM" id="SSF63829">
    <property type="entry name" value="Calcium-dependent phosphotriesterase"/>
    <property type="match status" value="1"/>
</dbReference>
<gene>
    <name evidence="8" type="ORF">D9615_005328</name>
</gene>
<organism evidence="8 9">
    <name type="scientific">Tricholomella constricta</name>
    <dbReference type="NCBI Taxonomy" id="117010"/>
    <lineage>
        <taxon>Eukaryota</taxon>
        <taxon>Fungi</taxon>
        <taxon>Dikarya</taxon>
        <taxon>Basidiomycota</taxon>
        <taxon>Agaricomycotina</taxon>
        <taxon>Agaricomycetes</taxon>
        <taxon>Agaricomycetidae</taxon>
        <taxon>Agaricales</taxon>
        <taxon>Tricholomatineae</taxon>
        <taxon>Lyophyllaceae</taxon>
        <taxon>Tricholomella</taxon>
    </lineage>
</organism>
<dbReference type="GO" id="GO:0017148">
    <property type="term" value="P:negative regulation of translation"/>
    <property type="evidence" value="ECO:0007669"/>
    <property type="project" value="TreeGrafter"/>
</dbReference>
<dbReference type="InterPro" id="IPR005755">
    <property type="entry name" value="Ribosomal_uL13_euk/arc"/>
</dbReference>
<keyword evidence="6" id="KW-0862">Zinc</keyword>
<feature type="active site" description="Proton donor/acceptor" evidence="5">
    <location>
        <position position="232"/>
    </location>
</feature>
<feature type="binding site" evidence="6">
    <location>
        <position position="131"/>
    </location>
    <ligand>
        <name>substrate</name>
    </ligand>
</feature>
<comment type="caution">
    <text evidence="8">The sequence shown here is derived from an EMBL/GenBank/DDBJ whole genome shotgun (WGS) entry which is preliminary data.</text>
</comment>
<dbReference type="OrthoDB" id="1882297at2759"/>
<dbReference type="Gene3D" id="3.90.1180.10">
    <property type="entry name" value="Ribosomal protein L13"/>
    <property type="match status" value="1"/>
</dbReference>
<evidence type="ECO:0000256" key="4">
    <source>
        <dbReference type="ARBA" id="ARBA00023274"/>
    </source>
</evidence>
<dbReference type="PANTHER" id="PTHR11545:SF3">
    <property type="entry name" value="LARGE RIBOSOMAL SUBUNIT PROTEIN UL13"/>
    <property type="match status" value="1"/>
</dbReference>
<feature type="binding site" evidence="6">
    <location>
        <position position="232"/>
    </location>
    <ligand>
        <name>a divalent metal cation</name>
        <dbReference type="ChEBI" id="CHEBI:60240"/>
    </ligand>
</feature>
<dbReference type="InterPro" id="IPR013658">
    <property type="entry name" value="SGL"/>
</dbReference>
<feature type="binding site" evidence="6">
    <location>
        <position position="133"/>
    </location>
    <ligand>
        <name>substrate</name>
    </ligand>
</feature>
<dbReference type="AlphaFoldDB" id="A0A8H5M1J7"/>